<accession>A0A2N0RYP1</accession>
<reference evidence="1 2" key="2">
    <citation type="submission" date="2017-10" db="EMBL/GenBank/DDBJ databases">
        <title>Genome analyses suggest a sexual origin of heterokaryosis in a supposedly ancient asexual fungus.</title>
        <authorList>
            <person name="Corradi N."/>
            <person name="Sedzielewska K."/>
            <person name="Noel J."/>
            <person name="Charron P."/>
            <person name="Farinelli L."/>
            <person name="Marton T."/>
            <person name="Kruger M."/>
            <person name="Pelin A."/>
            <person name="Brachmann A."/>
            <person name="Corradi N."/>
        </authorList>
    </citation>
    <scope>NUCLEOTIDE SEQUENCE [LARGE SCALE GENOMIC DNA]</scope>
    <source>
        <strain evidence="1 2">A1</strain>
    </source>
</reference>
<dbReference type="AlphaFoldDB" id="A0A2N0RYP1"/>
<organism evidence="1 2">
    <name type="scientific">Rhizophagus irregularis</name>
    <dbReference type="NCBI Taxonomy" id="588596"/>
    <lineage>
        <taxon>Eukaryota</taxon>
        <taxon>Fungi</taxon>
        <taxon>Fungi incertae sedis</taxon>
        <taxon>Mucoromycota</taxon>
        <taxon>Glomeromycotina</taxon>
        <taxon>Glomeromycetes</taxon>
        <taxon>Glomerales</taxon>
        <taxon>Glomeraceae</taxon>
        <taxon>Rhizophagus</taxon>
    </lineage>
</organism>
<name>A0A2N0RYP1_9GLOM</name>
<dbReference type="Proteomes" id="UP000232688">
    <property type="component" value="Unassembled WGS sequence"/>
</dbReference>
<comment type="caution">
    <text evidence="1">The sequence shown here is derived from an EMBL/GenBank/DDBJ whole genome shotgun (WGS) entry which is preliminary data.</text>
</comment>
<proteinExistence type="predicted"/>
<sequence>MESLIILNVLISSFVNLPSSTYKTWFNPSGIERIPSAILNKVFSVLCLVPPTPIVSTTRKFSSFHLKSIFLKFL</sequence>
<dbReference type="EMBL" id="LLXH01000332">
    <property type="protein sequence ID" value="PKC68433.1"/>
    <property type="molecule type" value="Genomic_DNA"/>
</dbReference>
<feature type="non-terminal residue" evidence="1">
    <location>
        <position position="74"/>
    </location>
</feature>
<dbReference type="VEuPathDB" id="FungiDB:RhiirA1_416915"/>
<evidence type="ECO:0000313" key="2">
    <source>
        <dbReference type="Proteomes" id="UP000232688"/>
    </source>
</evidence>
<reference evidence="1 2" key="1">
    <citation type="submission" date="2017-10" db="EMBL/GenBank/DDBJ databases">
        <title>Extensive intraspecific genome diversity in a model arbuscular mycorrhizal fungus.</title>
        <authorList>
            <person name="Chen E.C.H."/>
            <person name="Morin E."/>
            <person name="Baudet D."/>
            <person name="Noel J."/>
            <person name="Ndikumana S."/>
            <person name="Charron P."/>
            <person name="St-Onge C."/>
            <person name="Giorgi J."/>
            <person name="Grigoriev I.V."/>
            <person name="Roux C."/>
            <person name="Martin F.M."/>
            <person name="Corradi N."/>
        </authorList>
    </citation>
    <scope>NUCLEOTIDE SEQUENCE [LARGE SCALE GENOMIC DNA]</scope>
    <source>
        <strain evidence="1 2">A1</strain>
    </source>
</reference>
<gene>
    <name evidence="1" type="ORF">RhiirA1_416915</name>
</gene>
<protein>
    <submittedName>
        <fullName evidence="1">Uncharacterized protein</fullName>
    </submittedName>
</protein>
<evidence type="ECO:0000313" key="1">
    <source>
        <dbReference type="EMBL" id="PKC68433.1"/>
    </source>
</evidence>